<proteinExistence type="predicted"/>
<accession>A0AAE7EK91</accession>
<dbReference type="AlphaFoldDB" id="A0AAE7EK91"/>
<evidence type="ECO:0000313" key="1">
    <source>
        <dbReference type="EMBL" id="QKJ59974.1"/>
    </source>
</evidence>
<organism evidence="1 2">
    <name type="scientific">Serratia fonticola</name>
    <dbReference type="NCBI Taxonomy" id="47917"/>
    <lineage>
        <taxon>Bacteria</taxon>
        <taxon>Pseudomonadati</taxon>
        <taxon>Pseudomonadota</taxon>
        <taxon>Gammaproteobacteria</taxon>
        <taxon>Enterobacterales</taxon>
        <taxon>Yersiniaceae</taxon>
        <taxon>Serratia</taxon>
    </lineage>
</organism>
<dbReference type="RefSeq" id="WP_173409635.1">
    <property type="nucleotide sequence ID" value="NZ_CP054160.3"/>
</dbReference>
<sequence length="82" mass="8839">MLITLIAAQAKKLENGGYRSFGGSRGAFWYAMNFFAEDNRAGSGRFSPECAGSSASNAPKQEMQFPGHHALRNKKGGLLLLC</sequence>
<reference evidence="2" key="1">
    <citation type="submission" date="2020-03" db="EMBL/GenBank/DDBJ databases">
        <title>Genome sequences of seven Enterobacteriaceae strains isolated from Canadian wastewater treatment facilities.</title>
        <authorList>
            <person name="Huang H."/>
            <person name="Chmara J.T."/>
            <person name="Duceppe M.-O."/>
        </authorList>
    </citation>
    <scope>NUCLEOTIDE SEQUENCE [LARGE SCALE GENOMIC DNA]</scope>
    <source>
        <strain evidence="2">Biosolid 3</strain>
    </source>
</reference>
<dbReference type="Proteomes" id="UP000503464">
    <property type="component" value="Chromosome"/>
</dbReference>
<protein>
    <submittedName>
        <fullName evidence="1">Uncharacterized protein</fullName>
    </submittedName>
</protein>
<dbReference type="EMBL" id="CP054160">
    <property type="protein sequence ID" value="QKJ59974.1"/>
    <property type="molecule type" value="Genomic_DNA"/>
</dbReference>
<evidence type="ECO:0000313" key="2">
    <source>
        <dbReference type="Proteomes" id="UP000503464"/>
    </source>
</evidence>
<gene>
    <name evidence="1" type="ORF">G9399_18760</name>
</gene>
<name>A0AAE7EK91_SERFO</name>